<sequence>MSSIRASITTPSHGSANGVSITIDSTASKMCWWDTRPLTETCVYTCPVRFKSPQRYHIKNGYRFNECATLRDREADSKASVEYVGAFCGLPCVLSWAMEKAKDDPIFSNSVSMINSFYAAIKPHVTVGLKPAAPRETLVEFGGSLSIDEYRAQNTDWEHVRSTLLKHGSGMTFITPIFENVSL</sequence>
<dbReference type="Proteomes" id="UP000316643">
    <property type="component" value="Genome"/>
</dbReference>
<proteinExistence type="predicted"/>
<keyword evidence="1" id="KW-0862">Zinc</keyword>
<protein>
    <submittedName>
        <fullName evidence="1">Putative zinc-finger DNA binding protein</fullName>
    </submittedName>
</protein>
<evidence type="ECO:0000313" key="1">
    <source>
        <dbReference type="EMBL" id="APM84212.1"/>
    </source>
</evidence>
<keyword evidence="1" id="KW-0479">Metal-binding</keyword>
<reference evidence="1 2" key="1">
    <citation type="journal article" date="2017" name="Virol. Sin.">
        <title>Genome analysis of Heliothis virescens ascovirus 3h isolated from China.</title>
        <authorList>
            <person name="Huang G.H."/>
            <person name="Hou D.H."/>
            <person name="Wang M."/>
            <person name="Cheng X.W."/>
            <person name="Hu Z."/>
        </authorList>
    </citation>
    <scope>NUCLEOTIDE SEQUENCE [LARGE SCALE GENOMIC DNA]</scope>
    <source>
        <strain evidence="1">HvAV-3h</strain>
    </source>
</reference>
<accession>A0A2K8ESB2</accession>
<organism evidence="1 2">
    <name type="scientific">Heliothis virescens ascovirus 3h</name>
    <dbReference type="NCBI Taxonomy" id="1268039"/>
    <lineage>
        <taxon>Viruses</taxon>
        <taxon>Varidnaviria</taxon>
        <taxon>Bamfordvirae</taxon>
        <taxon>Nucleocytoviricota</taxon>
        <taxon>Megaviricetes</taxon>
        <taxon>Pimascovirales</taxon>
        <taxon>Pimascovirales incertae sedis</taxon>
        <taxon>Ascoviridae</taxon>
        <taxon>Ascovirus</taxon>
    </lineage>
</organism>
<dbReference type="GO" id="GO:0008270">
    <property type="term" value="F:zinc ion binding"/>
    <property type="evidence" value="ECO:0007669"/>
    <property type="project" value="UniProtKB-KW"/>
</dbReference>
<keyword evidence="1" id="KW-0863">Zinc-finger</keyword>
<evidence type="ECO:0000313" key="2">
    <source>
        <dbReference type="Proteomes" id="UP000316643"/>
    </source>
</evidence>
<name>A0A2K8ESB2_9VIRU</name>
<dbReference type="EMBL" id="KU170628">
    <property type="protein sequence ID" value="APM84212.1"/>
    <property type="molecule type" value="Genomic_DNA"/>
</dbReference>